<protein>
    <submittedName>
        <fullName evidence="1">Uncharacterized protein</fullName>
    </submittedName>
</protein>
<proteinExistence type="predicted"/>
<evidence type="ECO:0000313" key="1">
    <source>
        <dbReference type="EMBL" id="AEX62433.1"/>
    </source>
</evidence>
<organism evidence="1">
    <name type="scientific">Moumouvirus sp. 'Monve'</name>
    <dbReference type="NCBI Taxonomy" id="1128131"/>
    <lineage>
        <taxon>Viruses</taxon>
        <taxon>Varidnaviria</taxon>
        <taxon>Bamfordvirae</taxon>
        <taxon>Nucleocytoviricota</taxon>
        <taxon>Megaviricetes</taxon>
        <taxon>Imitervirales</taxon>
        <taxon>Mimiviridae</taxon>
        <taxon>Megamimivirinae</taxon>
        <taxon>Moumouvirus</taxon>
    </lineage>
</organism>
<name>H2EDG0_9VIRU</name>
<accession>H2EDG0</accession>
<reference evidence="1" key="1">
    <citation type="submission" date="2011-10" db="EMBL/GenBank/DDBJ databases">
        <title>Provirophages and transpovirons: unique mobilome of giant viruses.</title>
        <authorList>
            <person name="Desnues C."/>
            <person name="LaScola B."/>
            <person name="Yutin N."/>
            <person name="Fournous G."/>
            <person name="Koonin E."/>
            <person name="Raoult D."/>
        </authorList>
    </citation>
    <scope>NUCLEOTIDE SEQUENCE</scope>
    <source>
        <strain evidence="1">Mv13-mv</strain>
    </source>
</reference>
<gene>
    <name evidence="1" type="ORF">mv_L228</name>
</gene>
<dbReference type="EMBL" id="JN885995">
    <property type="protein sequence ID" value="AEX62433.1"/>
    <property type="molecule type" value="Genomic_DNA"/>
</dbReference>
<sequence length="48" mass="5778">MSDLNIIYIVETENLKEFKKYVESKINNRDVLNENFANLFSDYTKIFL</sequence>